<dbReference type="GO" id="GO:0005525">
    <property type="term" value="F:GTP binding"/>
    <property type="evidence" value="ECO:0007669"/>
    <property type="project" value="InterPro"/>
</dbReference>
<dbReference type="CDD" id="cd23659">
    <property type="entry name" value="USP_At3g01520-like"/>
    <property type="match status" value="1"/>
</dbReference>
<dbReference type="InterPro" id="IPR014729">
    <property type="entry name" value="Rossmann-like_a/b/a_fold"/>
</dbReference>
<proteinExistence type="predicted"/>
<dbReference type="PRINTS" id="PR01438">
    <property type="entry name" value="UNVRSLSTRESS"/>
</dbReference>
<dbReference type="InterPro" id="IPR006015">
    <property type="entry name" value="Universal_stress_UspA"/>
</dbReference>
<keyword evidence="3" id="KW-1185">Reference proteome</keyword>
<dbReference type="PROSITE" id="PS51421">
    <property type="entry name" value="RAS"/>
    <property type="match status" value="1"/>
</dbReference>
<dbReference type="SMART" id="SM00175">
    <property type="entry name" value="RAB"/>
    <property type="match status" value="1"/>
</dbReference>
<dbReference type="Gene3D" id="3.40.50.300">
    <property type="entry name" value="P-loop containing nucleotide triphosphate hydrolases"/>
    <property type="match status" value="1"/>
</dbReference>
<dbReference type="GeneID" id="25259714"/>
<evidence type="ECO:0000313" key="3">
    <source>
        <dbReference type="Proteomes" id="UP000029725"/>
    </source>
</evidence>
<dbReference type="EMBL" id="JMKJ01000299">
    <property type="protein sequence ID" value="KGG51404.1"/>
    <property type="molecule type" value="Genomic_DNA"/>
</dbReference>
<dbReference type="Pfam" id="PF00071">
    <property type="entry name" value="Ras"/>
    <property type="match status" value="1"/>
</dbReference>
<dbReference type="PANTHER" id="PTHR31964:SF113">
    <property type="entry name" value="USPA DOMAIN-CONTAINING PROTEIN"/>
    <property type="match status" value="1"/>
</dbReference>
<feature type="domain" description="UspA" evidence="1">
    <location>
        <begin position="395"/>
        <end position="545"/>
    </location>
</feature>
<gene>
    <name evidence="2" type="ORF">DI09_36p150</name>
</gene>
<comment type="caution">
    <text evidence="2">The sequence shown here is derived from an EMBL/GenBank/DDBJ whole genome shotgun (WGS) entry which is preliminary data.</text>
</comment>
<dbReference type="InterPro" id="IPR006016">
    <property type="entry name" value="UspA"/>
</dbReference>
<dbReference type="OrthoDB" id="843225at2759"/>
<protein>
    <recommendedName>
        <fullName evidence="1">UspA domain-containing protein</fullName>
    </recommendedName>
</protein>
<dbReference type="SMART" id="SM00173">
    <property type="entry name" value="RAS"/>
    <property type="match status" value="1"/>
</dbReference>
<dbReference type="AlphaFoldDB" id="A0A098VRJ4"/>
<dbReference type="Proteomes" id="UP000029725">
    <property type="component" value="Unassembled WGS sequence"/>
</dbReference>
<dbReference type="SMART" id="SM00174">
    <property type="entry name" value="RHO"/>
    <property type="match status" value="1"/>
</dbReference>
<dbReference type="SUPFAM" id="SSF52402">
    <property type="entry name" value="Adenine nucleotide alpha hydrolases-like"/>
    <property type="match status" value="1"/>
</dbReference>
<evidence type="ECO:0000313" key="2">
    <source>
        <dbReference type="EMBL" id="KGG51404.1"/>
    </source>
</evidence>
<dbReference type="VEuPathDB" id="MicrosporidiaDB:DI09_36p150"/>
<dbReference type="Pfam" id="PF00582">
    <property type="entry name" value="Usp"/>
    <property type="match status" value="1"/>
</dbReference>
<accession>A0A098VRJ4</accession>
<dbReference type="GO" id="GO:0003924">
    <property type="term" value="F:GTPase activity"/>
    <property type="evidence" value="ECO:0007669"/>
    <property type="project" value="InterPro"/>
</dbReference>
<evidence type="ECO:0000259" key="1">
    <source>
        <dbReference type="Pfam" id="PF00582"/>
    </source>
</evidence>
<dbReference type="InterPro" id="IPR001806">
    <property type="entry name" value="Small_GTPase"/>
</dbReference>
<organism evidence="2 3">
    <name type="scientific">Mitosporidium daphniae</name>
    <dbReference type="NCBI Taxonomy" id="1485682"/>
    <lineage>
        <taxon>Eukaryota</taxon>
        <taxon>Fungi</taxon>
        <taxon>Fungi incertae sedis</taxon>
        <taxon>Microsporidia</taxon>
        <taxon>Mitosporidium</taxon>
    </lineage>
</organism>
<dbReference type="InterPro" id="IPR027417">
    <property type="entry name" value="P-loop_NTPase"/>
</dbReference>
<dbReference type="HOGENOM" id="CLU_490967_0_0_1"/>
<dbReference type="SUPFAM" id="SSF52540">
    <property type="entry name" value="P-loop containing nucleoside triphosphate hydrolases"/>
    <property type="match status" value="1"/>
</dbReference>
<sequence length="555" mass="63124">MNRTGFIRYAQQHLLNSMKYYLSMRDYGSLLLVLEKSLYLFVVYPEELSKIFLLQLFVTDKPRVTYSHIFINSEWSIWQSVLGFASYLFTCSHLVQKPYLEMQIFHGFAGFFALRIWERLSAENTDGHPKANNSGILSSLFVFQSHGPAKYRKRAVDHYSAYLRIVNKKAKESPLMKFFRSSPFVEYENVFLLAIVGYSGAQRYLNNLFSAEYAPTIEDGHYIHFEHLGKIFNIEIIDTAGDDRLQRTRDLAMRRAQAYLIVYSVDSVYSFQYAYQLYHKLLNIKGHTSAGPKIDLVNDHLITREKGEALASLLKIQFMEVSARTNAKVRAAFESIIALSASKRLSVDTLDDKKHQGRARRSIKIWRNFSILAMAQSPIYTSEMKQVDKATKTLDHILISVDDSEPSSYALEWVLGNIINPQKHIVYLLSVAKINPQASMIYSAGVGGGIPWTMLEEINRESLDEAKRCVLTHHEAIKKVYSQLEVHSLVGQGDPRDEIVDAVSRIHADLLVLGSRGLGALKRAFLGSTGDYCTHHAPCSVLIVKKQPKEAMEGQ</sequence>
<dbReference type="Gene3D" id="3.40.50.620">
    <property type="entry name" value="HUPs"/>
    <property type="match status" value="1"/>
</dbReference>
<name>A0A098VRJ4_9MICR</name>
<reference evidence="2 3" key="1">
    <citation type="submission" date="2014-04" db="EMBL/GenBank/DDBJ databases">
        <title>A new species of microsporidia sheds light on the evolution of extreme parasitism.</title>
        <authorList>
            <person name="Haag K.L."/>
            <person name="James T.Y."/>
            <person name="Larsson R."/>
            <person name="Schaer T.M."/>
            <person name="Refardt D."/>
            <person name="Pombert J.-F."/>
            <person name="Ebert D."/>
        </authorList>
    </citation>
    <scope>NUCLEOTIDE SEQUENCE [LARGE SCALE GENOMIC DNA]</scope>
    <source>
        <strain evidence="2 3">UGP3</strain>
        <tissue evidence="2">Spores</tissue>
    </source>
</reference>
<dbReference type="PANTHER" id="PTHR31964">
    <property type="entry name" value="ADENINE NUCLEOTIDE ALPHA HYDROLASES-LIKE SUPERFAMILY PROTEIN"/>
    <property type="match status" value="1"/>
</dbReference>
<dbReference type="RefSeq" id="XP_013237831.1">
    <property type="nucleotide sequence ID" value="XM_013382377.1"/>
</dbReference>
<dbReference type="PROSITE" id="PS51419">
    <property type="entry name" value="RAB"/>
    <property type="match status" value="1"/>
</dbReference>